<dbReference type="Proteomes" id="UP000015241">
    <property type="component" value="Unassembled WGS sequence"/>
</dbReference>
<gene>
    <name evidence="8" type="ORF">FOMPIDRAFT_1155032</name>
</gene>
<dbReference type="EC" id="1.5.1.2" evidence="5"/>
<dbReference type="InParanoid" id="S8ETQ1"/>
<feature type="binding site" evidence="4">
    <location>
        <begin position="8"/>
        <end position="13"/>
    </location>
    <ligand>
        <name>NADP(+)</name>
        <dbReference type="ChEBI" id="CHEBI:58349"/>
    </ligand>
</feature>
<dbReference type="InterPro" id="IPR028939">
    <property type="entry name" value="P5C_Rdtase_cat_N"/>
</dbReference>
<feature type="domain" description="Pyrroline-5-carboxylate reductase dimerisation" evidence="7">
    <location>
        <begin position="204"/>
        <end position="308"/>
    </location>
</feature>
<dbReference type="AlphaFoldDB" id="S8ETQ1"/>
<reference evidence="8 9" key="1">
    <citation type="journal article" date="2012" name="Science">
        <title>The Paleozoic origin of enzymatic lignin decomposition reconstructed from 31 fungal genomes.</title>
        <authorList>
            <person name="Floudas D."/>
            <person name="Binder M."/>
            <person name="Riley R."/>
            <person name="Barry K."/>
            <person name="Blanchette R.A."/>
            <person name="Henrissat B."/>
            <person name="Martinez A.T."/>
            <person name="Otillar R."/>
            <person name="Spatafora J.W."/>
            <person name="Yadav J.S."/>
            <person name="Aerts A."/>
            <person name="Benoit I."/>
            <person name="Boyd A."/>
            <person name="Carlson A."/>
            <person name="Copeland A."/>
            <person name="Coutinho P.M."/>
            <person name="de Vries R.P."/>
            <person name="Ferreira P."/>
            <person name="Findley K."/>
            <person name="Foster B."/>
            <person name="Gaskell J."/>
            <person name="Glotzer D."/>
            <person name="Gorecki P."/>
            <person name="Heitman J."/>
            <person name="Hesse C."/>
            <person name="Hori C."/>
            <person name="Igarashi K."/>
            <person name="Jurgens J.A."/>
            <person name="Kallen N."/>
            <person name="Kersten P."/>
            <person name="Kohler A."/>
            <person name="Kuees U."/>
            <person name="Kumar T.K.A."/>
            <person name="Kuo A."/>
            <person name="LaButti K."/>
            <person name="Larrondo L.F."/>
            <person name="Lindquist E."/>
            <person name="Ling A."/>
            <person name="Lombard V."/>
            <person name="Lucas S."/>
            <person name="Lundell T."/>
            <person name="Martin R."/>
            <person name="McLaughlin D.J."/>
            <person name="Morgenstern I."/>
            <person name="Morin E."/>
            <person name="Murat C."/>
            <person name="Nagy L.G."/>
            <person name="Nolan M."/>
            <person name="Ohm R.A."/>
            <person name="Patyshakuliyeva A."/>
            <person name="Rokas A."/>
            <person name="Ruiz-Duenas F.J."/>
            <person name="Sabat G."/>
            <person name="Salamov A."/>
            <person name="Samejima M."/>
            <person name="Schmutz J."/>
            <person name="Slot J.C."/>
            <person name="St John F."/>
            <person name="Stenlid J."/>
            <person name="Sun H."/>
            <person name="Sun S."/>
            <person name="Syed K."/>
            <person name="Tsang A."/>
            <person name="Wiebenga A."/>
            <person name="Young D."/>
            <person name="Pisabarro A."/>
            <person name="Eastwood D.C."/>
            <person name="Martin F."/>
            <person name="Cullen D."/>
            <person name="Grigoriev I.V."/>
            <person name="Hibbett D.S."/>
        </authorList>
    </citation>
    <scope>NUCLEOTIDE SEQUENCE</scope>
    <source>
        <strain evidence="9">FP-58527</strain>
    </source>
</reference>
<dbReference type="PANTHER" id="PTHR11645">
    <property type="entry name" value="PYRROLINE-5-CARBOXYLATE REDUCTASE"/>
    <property type="match status" value="1"/>
</dbReference>
<comment type="similarity">
    <text evidence="1 5">Belongs to the pyrroline-5-carboxylate reductase family.</text>
</comment>
<dbReference type="OrthoDB" id="10263291at2759"/>
<evidence type="ECO:0000256" key="5">
    <source>
        <dbReference type="RuleBase" id="RU003903"/>
    </source>
</evidence>
<dbReference type="FunCoup" id="S8ETQ1">
    <property type="interactions" value="152"/>
</dbReference>
<dbReference type="NCBIfam" id="TIGR00112">
    <property type="entry name" value="proC"/>
    <property type="match status" value="1"/>
</dbReference>
<evidence type="ECO:0000256" key="2">
    <source>
        <dbReference type="ARBA" id="ARBA00022857"/>
    </source>
</evidence>
<dbReference type="Gene3D" id="1.10.3730.10">
    <property type="entry name" value="ProC C-terminal domain-like"/>
    <property type="match status" value="1"/>
</dbReference>
<feature type="binding site" evidence="4">
    <location>
        <position position="36"/>
    </location>
    <ligand>
        <name>NADP(+)</name>
        <dbReference type="ChEBI" id="CHEBI:58349"/>
    </ligand>
</feature>
<feature type="binding site" evidence="4">
    <location>
        <position position="96"/>
    </location>
    <ligand>
        <name>NADPH</name>
        <dbReference type="ChEBI" id="CHEBI:57783"/>
    </ligand>
</feature>
<comment type="pathway">
    <text evidence="5">Amino-acid biosynthesis; L-proline biosynthesis; L-proline from L-glutamate 5-semialdehyde: step 1/1.</text>
</comment>
<dbReference type="Pfam" id="PF03807">
    <property type="entry name" value="F420_oxidored"/>
    <property type="match status" value="1"/>
</dbReference>
<evidence type="ECO:0000256" key="1">
    <source>
        <dbReference type="ARBA" id="ARBA00005525"/>
    </source>
</evidence>
<evidence type="ECO:0000259" key="6">
    <source>
        <dbReference type="Pfam" id="PF03807"/>
    </source>
</evidence>
<dbReference type="Pfam" id="PF14748">
    <property type="entry name" value="P5CR_dimer"/>
    <property type="match status" value="1"/>
</dbReference>
<dbReference type="HAMAP" id="MF_01925">
    <property type="entry name" value="P5C_reductase"/>
    <property type="match status" value="1"/>
</dbReference>
<keyword evidence="5" id="KW-0641">Proline biosynthesis</keyword>
<dbReference type="SUPFAM" id="SSF51735">
    <property type="entry name" value="NAD(P)-binding Rossmann-fold domains"/>
    <property type="match status" value="1"/>
</dbReference>
<dbReference type="PIRSF" id="PIRSF000193">
    <property type="entry name" value="Pyrrol-5-carb_rd"/>
    <property type="match status" value="1"/>
</dbReference>
<dbReference type="GO" id="GO:0004735">
    <property type="term" value="F:pyrroline-5-carboxylate reductase activity"/>
    <property type="evidence" value="ECO:0007669"/>
    <property type="project" value="UniProtKB-EC"/>
</dbReference>
<sequence>MGYTLCVLGCGTMGVAIISGVLASLDAKAATSLLPSAKWESHTPGTLTPRELEDESLPSRFLACVSREESAKKLRGVFHSPSGQRYPQVEIVKSQNVHAAQSSNVVILCCKPQQAHPILNEPGMKEALDGKLLISILAGVTIAQISAWVLPSTKVIRAMPNTPCKIREGMTVVSTLPPSSTVELDKSIILNIFSTIGRCRILEEKHFDACTALAGSGPAFACIFLEAMADGGVMMGLPRAEALELAAQTLQGAARMTLQQGMHPAQLKDSVTTPGGCTIAGLLAMEDGRVRSTIARAIQIATERASELGQPAKK</sequence>
<proteinExistence type="inferred from homology"/>
<evidence type="ECO:0000313" key="8">
    <source>
        <dbReference type="EMBL" id="EPT06199.1"/>
    </source>
</evidence>
<dbReference type="InterPro" id="IPR000304">
    <property type="entry name" value="Pyrroline-COOH_reductase"/>
</dbReference>
<dbReference type="PANTHER" id="PTHR11645:SF0">
    <property type="entry name" value="PYRROLINE-5-CARBOXYLATE REDUCTASE 3"/>
    <property type="match status" value="1"/>
</dbReference>
<dbReference type="UniPathway" id="UPA00098">
    <property type="reaction ID" value="UER00361"/>
</dbReference>
<dbReference type="HOGENOM" id="CLU_042344_1_1_1"/>
<dbReference type="FunFam" id="1.10.3730.10:FF:000001">
    <property type="entry name" value="Pyrroline-5-carboxylate reductase"/>
    <property type="match status" value="1"/>
</dbReference>
<organism evidence="8 9">
    <name type="scientific">Fomitopsis schrenkii</name>
    <name type="common">Brown rot fungus</name>
    <dbReference type="NCBI Taxonomy" id="2126942"/>
    <lineage>
        <taxon>Eukaryota</taxon>
        <taxon>Fungi</taxon>
        <taxon>Dikarya</taxon>
        <taxon>Basidiomycota</taxon>
        <taxon>Agaricomycotina</taxon>
        <taxon>Agaricomycetes</taxon>
        <taxon>Polyporales</taxon>
        <taxon>Fomitopsis</taxon>
    </lineage>
</organism>
<name>S8ETQ1_FOMSC</name>
<dbReference type="InterPro" id="IPR029036">
    <property type="entry name" value="P5CR_dimer"/>
</dbReference>
<keyword evidence="5" id="KW-0028">Amino-acid biosynthesis</keyword>
<feature type="domain" description="Pyrroline-5-carboxylate reductase catalytic N-terminal" evidence="6">
    <location>
        <begin position="61"/>
        <end position="139"/>
    </location>
</feature>
<dbReference type="InterPro" id="IPR008927">
    <property type="entry name" value="6-PGluconate_DH-like_C_sf"/>
</dbReference>
<evidence type="ECO:0000313" key="9">
    <source>
        <dbReference type="Proteomes" id="UP000015241"/>
    </source>
</evidence>
<dbReference type="EMBL" id="KE504122">
    <property type="protein sequence ID" value="EPT06199.1"/>
    <property type="molecule type" value="Genomic_DNA"/>
</dbReference>
<keyword evidence="2 4" id="KW-0521">NADP</keyword>
<comment type="catalytic activity">
    <reaction evidence="5">
        <text>L-proline + NADP(+) = (S)-1-pyrroline-5-carboxylate + NADPH + 2 H(+)</text>
        <dbReference type="Rhea" id="RHEA:14109"/>
        <dbReference type="ChEBI" id="CHEBI:15378"/>
        <dbReference type="ChEBI" id="CHEBI:17388"/>
        <dbReference type="ChEBI" id="CHEBI:57783"/>
        <dbReference type="ChEBI" id="CHEBI:58349"/>
        <dbReference type="ChEBI" id="CHEBI:60039"/>
        <dbReference type="EC" id="1.5.1.2"/>
    </reaction>
</comment>
<dbReference type="Gene3D" id="3.40.50.720">
    <property type="entry name" value="NAD(P)-binding Rossmann-like Domain"/>
    <property type="match status" value="1"/>
</dbReference>
<dbReference type="InterPro" id="IPR053790">
    <property type="entry name" value="P5CR-like_CS"/>
</dbReference>
<keyword evidence="9" id="KW-1185">Reference proteome</keyword>
<evidence type="ECO:0000256" key="3">
    <source>
        <dbReference type="ARBA" id="ARBA00023002"/>
    </source>
</evidence>
<dbReference type="STRING" id="743788.S8ETQ1"/>
<accession>S8ETQ1</accession>
<evidence type="ECO:0000259" key="7">
    <source>
        <dbReference type="Pfam" id="PF14748"/>
    </source>
</evidence>
<keyword evidence="3 5" id="KW-0560">Oxidoreductase</keyword>
<evidence type="ECO:0000256" key="4">
    <source>
        <dbReference type="PIRSR" id="PIRSR000193-1"/>
    </source>
</evidence>
<dbReference type="InterPro" id="IPR036291">
    <property type="entry name" value="NAD(P)-bd_dom_sf"/>
</dbReference>
<dbReference type="SUPFAM" id="SSF48179">
    <property type="entry name" value="6-phosphogluconate dehydrogenase C-terminal domain-like"/>
    <property type="match status" value="1"/>
</dbReference>
<dbReference type="GO" id="GO:0055129">
    <property type="term" value="P:L-proline biosynthetic process"/>
    <property type="evidence" value="ECO:0007669"/>
    <property type="project" value="UniProtKB-UniPathway"/>
</dbReference>
<protein>
    <recommendedName>
        <fullName evidence="5">Pyrroline-5-carboxylate reductase</fullName>
        <ecNumber evidence="5">1.5.1.2</ecNumber>
    </recommendedName>
</protein>
<dbReference type="eggNOG" id="KOG3124">
    <property type="taxonomic scope" value="Eukaryota"/>
</dbReference>
<dbReference type="PROSITE" id="PS00521">
    <property type="entry name" value="P5CR"/>
    <property type="match status" value="1"/>
</dbReference>